<reference evidence="2" key="1">
    <citation type="submission" date="2021-04" db="EMBL/GenBank/DDBJ databases">
        <title>Proteiniclasticum sedimins sp. nov., an obligate anaerobic bacterium isolated from anaerobic sludge.</title>
        <authorList>
            <person name="Liu J."/>
        </authorList>
    </citation>
    <scope>NUCLEOTIDE SEQUENCE</scope>
    <source>
        <strain evidence="2">BAD-10</strain>
    </source>
</reference>
<protein>
    <submittedName>
        <fullName evidence="2">Uncharacterized protein</fullName>
    </submittedName>
</protein>
<proteinExistence type="predicted"/>
<evidence type="ECO:0000313" key="3">
    <source>
        <dbReference type="Proteomes" id="UP000675379"/>
    </source>
</evidence>
<dbReference type="AlphaFoldDB" id="A0A941CNV1"/>
<keyword evidence="3" id="KW-1185">Reference proteome</keyword>
<dbReference type="Proteomes" id="UP000675379">
    <property type="component" value="Unassembled WGS sequence"/>
</dbReference>
<dbReference type="RefSeq" id="WP_211800748.1">
    <property type="nucleotide sequence ID" value="NZ_JAGSCS010000006.1"/>
</dbReference>
<accession>A0A941CNV1</accession>
<comment type="caution">
    <text evidence="2">The sequence shown here is derived from an EMBL/GenBank/DDBJ whole genome shotgun (WGS) entry which is preliminary data.</text>
</comment>
<gene>
    <name evidence="2" type="ORF">KCG48_06630</name>
</gene>
<feature type="region of interest" description="Disordered" evidence="1">
    <location>
        <begin position="151"/>
        <end position="172"/>
    </location>
</feature>
<feature type="compositionally biased region" description="Basic and acidic residues" evidence="1">
    <location>
        <begin position="163"/>
        <end position="172"/>
    </location>
</feature>
<name>A0A941CNV1_9CLOT</name>
<evidence type="ECO:0000313" key="2">
    <source>
        <dbReference type="EMBL" id="MBR0576015.1"/>
    </source>
</evidence>
<sequence>MRQSSEEFLKGVYAKAERMEKEQRTRQRRRWQQGAVAALLLLLPWLTKGQGTAFSPIPRAISYMEEELRLPEASLILGGKITAVSDVVVFRVERTLRGSYGEAEYRFSPAEEDFLRSGDEVILFLQIDPEGRLQLPQNGEGVLLRRDPWTYENASGGEISPEELMKQLERSP</sequence>
<organism evidence="2 3">
    <name type="scientific">Proteiniclasticum sediminis</name>
    <dbReference type="NCBI Taxonomy" id="2804028"/>
    <lineage>
        <taxon>Bacteria</taxon>
        <taxon>Bacillati</taxon>
        <taxon>Bacillota</taxon>
        <taxon>Clostridia</taxon>
        <taxon>Eubacteriales</taxon>
        <taxon>Clostridiaceae</taxon>
        <taxon>Proteiniclasticum</taxon>
    </lineage>
</organism>
<dbReference type="EMBL" id="JAGSCS010000006">
    <property type="protein sequence ID" value="MBR0576015.1"/>
    <property type="molecule type" value="Genomic_DNA"/>
</dbReference>
<evidence type="ECO:0000256" key="1">
    <source>
        <dbReference type="SAM" id="MobiDB-lite"/>
    </source>
</evidence>